<protein>
    <submittedName>
        <fullName evidence="3">GH3 auxin-responsive promoter family protein</fullName>
    </submittedName>
</protein>
<feature type="domain" description="GH3 C-terminal" evidence="2">
    <location>
        <begin position="382"/>
        <end position="499"/>
    </location>
</feature>
<dbReference type="InterPro" id="IPR055377">
    <property type="entry name" value="GH3_M"/>
</dbReference>
<comment type="caution">
    <text evidence="3">The sequence shown here is derived from an EMBL/GenBank/DDBJ whole genome shotgun (WGS) entry which is preliminary data.</text>
</comment>
<dbReference type="Pfam" id="PF23571">
    <property type="entry name" value="GH3_M"/>
    <property type="match status" value="1"/>
</dbReference>
<proteinExistence type="predicted"/>
<feature type="domain" description="GH3 middle" evidence="1">
    <location>
        <begin position="299"/>
        <end position="365"/>
    </location>
</feature>
<dbReference type="PANTHER" id="PTHR31901">
    <property type="entry name" value="GH3 DOMAIN-CONTAINING PROTEIN"/>
    <property type="match status" value="1"/>
</dbReference>
<dbReference type="PANTHER" id="PTHR31901:SF9">
    <property type="entry name" value="GH3 DOMAIN-CONTAINING PROTEIN"/>
    <property type="match status" value="1"/>
</dbReference>
<dbReference type="EMBL" id="JAFMYU010000024">
    <property type="protein sequence ID" value="MBO0933974.1"/>
    <property type="molecule type" value="Genomic_DNA"/>
</dbReference>
<accession>A0A939GB30</accession>
<organism evidence="3 4">
    <name type="scientific">Fibrella aquatilis</name>
    <dbReference type="NCBI Taxonomy" id="2817059"/>
    <lineage>
        <taxon>Bacteria</taxon>
        <taxon>Pseudomonadati</taxon>
        <taxon>Bacteroidota</taxon>
        <taxon>Cytophagia</taxon>
        <taxon>Cytophagales</taxon>
        <taxon>Spirosomataceae</taxon>
        <taxon>Fibrella</taxon>
    </lineage>
</organism>
<gene>
    <name evidence="3" type="ORF">J2I48_23395</name>
</gene>
<evidence type="ECO:0000313" key="3">
    <source>
        <dbReference type="EMBL" id="MBO0933974.1"/>
    </source>
</evidence>
<name>A0A939GB30_9BACT</name>
<dbReference type="InterPro" id="IPR055378">
    <property type="entry name" value="GH3_C"/>
</dbReference>
<sequence length="509" mass="57643">MSLLNTTLTWLLRRRLSRIEALKAQPGVAQARVFRRLIRQGRNTVWGKQYRYAGIRSVADFQAQVPISGYEAVFPYIERMMKGEAKVLWPSPVHWFSKSSGTTNARSKFIPVSPEALDDCHIKGGKDMMALYVANRPDTRVFDGKGLSIGGSLHENPYGKQGVVGDISAIVMKNLPVWGQVIRTPLLSVALMDEWESKLERMAQITAQENVTSILGVPTWTMVLIQKILAQTGKDSILDVWPNFEVFVHGAVAFQPYRNLFSQQIFANSQVGFQEVYNASEGYFAIQDDMTRPNEMMLMPDYGIFYEFVPVEEADGLFPKSYTLEEVELNRNYALIITTNAGLWRYKIGDTVRFTSLYPHRIRVSGRTKQFINAFGEEVIVENAETAITQACTATGAIIADYTAGPIYMRHDRLNGPQQGGHEWVIEFAREPSSIELFTQVLDETLRRINSDYDAKRYGDMALLRPVVHSVPRNTFYAWMAQRGKAGGQHKVPRLSNSRDYLDDLLAEK</sequence>
<keyword evidence="4" id="KW-1185">Reference proteome</keyword>
<evidence type="ECO:0000259" key="2">
    <source>
        <dbReference type="Pfam" id="PF23572"/>
    </source>
</evidence>
<dbReference type="Proteomes" id="UP000664795">
    <property type="component" value="Unassembled WGS sequence"/>
</dbReference>
<evidence type="ECO:0000313" key="4">
    <source>
        <dbReference type="Proteomes" id="UP000664795"/>
    </source>
</evidence>
<dbReference type="GO" id="GO:0005737">
    <property type="term" value="C:cytoplasm"/>
    <property type="evidence" value="ECO:0007669"/>
    <property type="project" value="TreeGrafter"/>
</dbReference>
<dbReference type="Pfam" id="PF03321">
    <property type="entry name" value="GH3"/>
    <property type="match status" value="1"/>
</dbReference>
<dbReference type="RefSeq" id="WP_207337937.1">
    <property type="nucleotide sequence ID" value="NZ_JAFMYU010000024.1"/>
</dbReference>
<dbReference type="GO" id="GO:0016881">
    <property type="term" value="F:acid-amino acid ligase activity"/>
    <property type="evidence" value="ECO:0007669"/>
    <property type="project" value="TreeGrafter"/>
</dbReference>
<dbReference type="InterPro" id="IPR004993">
    <property type="entry name" value="GH3"/>
</dbReference>
<dbReference type="AlphaFoldDB" id="A0A939GB30"/>
<evidence type="ECO:0000259" key="1">
    <source>
        <dbReference type="Pfam" id="PF23571"/>
    </source>
</evidence>
<reference evidence="3 4" key="1">
    <citation type="submission" date="2021-03" db="EMBL/GenBank/DDBJ databases">
        <title>Fibrella sp. HMF5036 genome sequencing and assembly.</title>
        <authorList>
            <person name="Kang H."/>
            <person name="Kim H."/>
            <person name="Bae S."/>
            <person name="Joh K."/>
        </authorList>
    </citation>
    <scope>NUCLEOTIDE SEQUENCE [LARGE SCALE GENOMIC DNA]</scope>
    <source>
        <strain evidence="3 4">HMF5036</strain>
    </source>
</reference>
<dbReference type="Pfam" id="PF23572">
    <property type="entry name" value="GH3_C"/>
    <property type="match status" value="1"/>
</dbReference>